<dbReference type="AlphaFoldDB" id="A0A2P2IXD0"/>
<proteinExistence type="predicted"/>
<organism evidence="1">
    <name type="scientific">Rhizophora mucronata</name>
    <name type="common">Asiatic mangrove</name>
    <dbReference type="NCBI Taxonomy" id="61149"/>
    <lineage>
        <taxon>Eukaryota</taxon>
        <taxon>Viridiplantae</taxon>
        <taxon>Streptophyta</taxon>
        <taxon>Embryophyta</taxon>
        <taxon>Tracheophyta</taxon>
        <taxon>Spermatophyta</taxon>
        <taxon>Magnoliopsida</taxon>
        <taxon>eudicotyledons</taxon>
        <taxon>Gunneridae</taxon>
        <taxon>Pentapetalae</taxon>
        <taxon>rosids</taxon>
        <taxon>fabids</taxon>
        <taxon>Malpighiales</taxon>
        <taxon>Rhizophoraceae</taxon>
        <taxon>Rhizophora</taxon>
    </lineage>
</organism>
<reference evidence="1" key="1">
    <citation type="submission" date="2018-02" db="EMBL/GenBank/DDBJ databases">
        <title>Rhizophora mucronata_Transcriptome.</title>
        <authorList>
            <person name="Meera S.P."/>
            <person name="Sreeshan A."/>
            <person name="Augustine A."/>
        </authorList>
    </citation>
    <scope>NUCLEOTIDE SEQUENCE</scope>
    <source>
        <tissue evidence="1">Leaf</tissue>
    </source>
</reference>
<name>A0A2P2IXD0_RHIMU</name>
<sequence length="55" mass="6509">MVVEPEVDKSACEFDQFLAWRVEFLPSQFLNRHEFHHQRLASHFHPSGSCQKPPM</sequence>
<protein>
    <submittedName>
        <fullName evidence="1">Uncharacterized protein</fullName>
    </submittedName>
</protein>
<dbReference type="EMBL" id="GGEC01005387">
    <property type="protein sequence ID" value="MBW85870.1"/>
    <property type="molecule type" value="Transcribed_RNA"/>
</dbReference>
<evidence type="ECO:0000313" key="1">
    <source>
        <dbReference type="EMBL" id="MBW85870.1"/>
    </source>
</evidence>
<accession>A0A2P2IXD0</accession>